<gene>
    <name evidence="1" type="ORF">Ciccas_011629</name>
</gene>
<sequence>MLLGPDLAVKIEFTCKLFSQPGISEKALKDADYIWREWRRDNHRHQVAAKEDVQKYFLPDPMEREIRDRAIGQPGSFIPRKVDGDAENLPRRTSRRTFWLISMGLEEGLKLKLRTHKENPNIEELSSR</sequence>
<proteinExistence type="predicted"/>
<keyword evidence="2" id="KW-1185">Reference proteome</keyword>
<organism evidence="1 2">
    <name type="scientific">Cichlidogyrus casuarinus</name>
    <dbReference type="NCBI Taxonomy" id="1844966"/>
    <lineage>
        <taxon>Eukaryota</taxon>
        <taxon>Metazoa</taxon>
        <taxon>Spiralia</taxon>
        <taxon>Lophotrochozoa</taxon>
        <taxon>Platyhelminthes</taxon>
        <taxon>Monogenea</taxon>
        <taxon>Monopisthocotylea</taxon>
        <taxon>Dactylogyridea</taxon>
        <taxon>Ancyrocephalidae</taxon>
        <taxon>Cichlidogyrus</taxon>
    </lineage>
</organism>
<name>A0ABD2PRK8_9PLAT</name>
<evidence type="ECO:0000313" key="1">
    <source>
        <dbReference type="EMBL" id="KAL3309820.1"/>
    </source>
</evidence>
<evidence type="ECO:0000313" key="2">
    <source>
        <dbReference type="Proteomes" id="UP001626550"/>
    </source>
</evidence>
<reference evidence="1 2" key="1">
    <citation type="submission" date="2024-11" db="EMBL/GenBank/DDBJ databases">
        <title>Adaptive evolution of stress response genes in parasites aligns with host niche diversity.</title>
        <authorList>
            <person name="Hahn C."/>
            <person name="Resl P."/>
        </authorList>
    </citation>
    <scope>NUCLEOTIDE SEQUENCE [LARGE SCALE GENOMIC DNA]</scope>
    <source>
        <strain evidence="1">EGGRZ-B1_66</strain>
        <tissue evidence="1">Body</tissue>
    </source>
</reference>
<dbReference type="AlphaFoldDB" id="A0ABD2PRK8"/>
<dbReference type="EMBL" id="JBJKFK010003517">
    <property type="protein sequence ID" value="KAL3309820.1"/>
    <property type="molecule type" value="Genomic_DNA"/>
</dbReference>
<dbReference type="Proteomes" id="UP001626550">
    <property type="component" value="Unassembled WGS sequence"/>
</dbReference>
<comment type="caution">
    <text evidence="1">The sequence shown here is derived from an EMBL/GenBank/DDBJ whole genome shotgun (WGS) entry which is preliminary data.</text>
</comment>
<accession>A0ABD2PRK8</accession>
<protein>
    <submittedName>
        <fullName evidence="1">Uncharacterized protein</fullName>
    </submittedName>
</protein>